<dbReference type="AlphaFoldDB" id="A0AAV2GS53"/>
<keyword evidence="4" id="KW-0539">Nucleus</keyword>
<keyword evidence="7" id="KW-1185">Reference proteome</keyword>
<comment type="caution">
    <text evidence="5">Lacks conserved residue(s) required for the propagation of feature annotation.</text>
</comment>
<evidence type="ECO:0000256" key="4">
    <source>
        <dbReference type="ARBA" id="ARBA00023242"/>
    </source>
</evidence>
<gene>
    <name evidence="6" type="ORF">LTRI10_LOCUS52344</name>
</gene>
<evidence type="ECO:0000313" key="7">
    <source>
        <dbReference type="Proteomes" id="UP001497516"/>
    </source>
</evidence>
<protein>
    <submittedName>
        <fullName evidence="6">Uncharacterized protein</fullName>
    </submittedName>
</protein>
<dbReference type="InterPro" id="IPR005202">
    <property type="entry name" value="TF_GRAS"/>
</dbReference>
<name>A0AAV2GS53_9ROSI</name>
<evidence type="ECO:0000256" key="3">
    <source>
        <dbReference type="ARBA" id="ARBA00023163"/>
    </source>
</evidence>
<dbReference type="Pfam" id="PF03514">
    <property type="entry name" value="GRAS"/>
    <property type="match status" value="1"/>
</dbReference>
<dbReference type="Proteomes" id="UP001497516">
    <property type="component" value="Chromosome 9"/>
</dbReference>
<evidence type="ECO:0000256" key="2">
    <source>
        <dbReference type="ARBA" id="ARBA00023015"/>
    </source>
</evidence>
<comment type="similarity">
    <text evidence="5">Belongs to the GRAS family.</text>
</comment>
<keyword evidence="3" id="KW-0804">Transcription</keyword>
<proteinExistence type="inferred from homology"/>
<dbReference type="PROSITE" id="PS50985">
    <property type="entry name" value="GRAS"/>
    <property type="match status" value="1"/>
</dbReference>
<comment type="subcellular location">
    <subcellularLocation>
        <location evidence="1">Nucleus</location>
    </subcellularLocation>
</comment>
<feature type="region of interest" description="SAW" evidence="5">
    <location>
        <begin position="77"/>
        <end position="94"/>
    </location>
</feature>
<accession>A0AAV2GS53</accession>
<dbReference type="EMBL" id="OZ034822">
    <property type="protein sequence ID" value="CAL1413092.1"/>
    <property type="molecule type" value="Genomic_DNA"/>
</dbReference>
<keyword evidence="2" id="KW-0805">Transcription regulation</keyword>
<dbReference type="GO" id="GO:0005634">
    <property type="term" value="C:nucleus"/>
    <property type="evidence" value="ECO:0007669"/>
    <property type="project" value="UniProtKB-SubCell"/>
</dbReference>
<sequence>MEGLMKVIRGLKPRIVDVLEMESNQNLTTLSPRFVEELFSFASVFDCLEVCMDEVDAESRALLDSLVLGRRIRNVVVEDGDVTCTFARMKFRKK</sequence>
<evidence type="ECO:0000313" key="6">
    <source>
        <dbReference type="EMBL" id="CAL1413092.1"/>
    </source>
</evidence>
<evidence type="ECO:0000256" key="1">
    <source>
        <dbReference type="ARBA" id="ARBA00004123"/>
    </source>
</evidence>
<evidence type="ECO:0000256" key="5">
    <source>
        <dbReference type="PROSITE-ProRule" id="PRU01191"/>
    </source>
</evidence>
<reference evidence="6 7" key="1">
    <citation type="submission" date="2024-04" db="EMBL/GenBank/DDBJ databases">
        <authorList>
            <person name="Fracassetti M."/>
        </authorList>
    </citation>
    <scope>NUCLEOTIDE SEQUENCE [LARGE SCALE GENOMIC DNA]</scope>
</reference>
<organism evidence="6 7">
    <name type="scientific">Linum trigynum</name>
    <dbReference type="NCBI Taxonomy" id="586398"/>
    <lineage>
        <taxon>Eukaryota</taxon>
        <taxon>Viridiplantae</taxon>
        <taxon>Streptophyta</taxon>
        <taxon>Embryophyta</taxon>
        <taxon>Tracheophyta</taxon>
        <taxon>Spermatophyta</taxon>
        <taxon>Magnoliopsida</taxon>
        <taxon>eudicotyledons</taxon>
        <taxon>Gunneridae</taxon>
        <taxon>Pentapetalae</taxon>
        <taxon>rosids</taxon>
        <taxon>fabids</taxon>
        <taxon>Malpighiales</taxon>
        <taxon>Linaceae</taxon>
        <taxon>Linum</taxon>
    </lineage>
</organism>